<organism evidence="3 4">
    <name type="scientific">Micavibrio aeruginosavorus</name>
    <dbReference type="NCBI Taxonomy" id="349221"/>
    <lineage>
        <taxon>Bacteria</taxon>
        <taxon>Pseudomonadati</taxon>
        <taxon>Bdellovibrionota</taxon>
        <taxon>Bdellovibrionia</taxon>
        <taxon>Bdellovibrionales</taxon>
        <taxon>Pseudobdellovibrionaceae</taxon>
        <taxon>Micavibrio</taxon>
    </lineage>
</organism>
<gene>
    <name evidence="3" type="ORF">DI586_07600</name>
</gene>
<evidence type="ECO:0000259" key="2">
    <source>
        <dbReference type="Pfam" id="PF07978"/>
    </source>
</evidence>
<dbReference type="Gene3D" id="3.30.70.100">
    <property type="match status" value="1"/>
</dbReference>
<dbReference type="EMBL" id="QFOT01000082">
    <property type="protein sequence ID" value="PZP55198.1"/>
    <property type="molecule type" value="Genomic_DNA"/>
</dbReference>
<dbReference type="InterPro" id="IPR011008">
    <property type="entry name" value="Dimeric_a/b-barrel"/>
</dbReference>
<feature type="domain" description="NIPSNAP" evidence="2">
    <location>
        <begin position="5"/>
        <end position="102"/>
    </location>
</feature>
<dbReference type="Proteomes" id="UP000249739">
    <property type="component" value="Unassembled WGS sequence"/>
</dbReference>
<evidence type="ECO:0000313" key="4">
    <source>
        <dbReference type="Proteomes" id="UP000249739"/>
    </source>
</evidence>
<evidence type="ECO:0000256" key="1">
    <source>
        <dbReference type="ARBA" id="ARBA00005291"/>
    </source>
</evidence>
<reference evidence="3 4" key="1">
    <citation type="submission" date="2017-08" db="EMBL/GenBank/DDBJ databases">
        <title>Infants hospitalized years apart are colonized by the same room-sourced microbial strains.</title>
        <authorList>
            <person name="Brooks B."/>
            <person name="Olm M.R."/>
            <person name="Firek B.A."/>
            <person name="Baker R."/>
            <person name="Thomas B.C."/>
            <person name="Morowitz M.J."/>
            <person name="Banfield J.F."/>
        </authorList>
    </citation>
    <scope>NUCLEOTIDE SEQUENCE [LARGE SCALE GENOMIC DNA]</scope>
    <source>
        <strain evidence="3">S2_006_000_R2_64</strain>
    </source>
</reference>
<comment type="caution">
    <text evidence="3">The sequence shown here is derived from an EMBL/GenBank/DDBJ whole genome shotgun (WGS) entry which is preliminary data.</text>
</comment>
<name>A0A2W5FIV8_9BACT</name>
<proteinExistence type="inferred from homology"/>
<dbReference type="Pfam" id="PF07978">
    <property type="entry name" value="NIPSNAP"/>
    <property type="match status" value="1"/>
</dbReference>
<dbReference type="AlphaFoldDB" id="A0A2W5FIV8"/>
<dbReference type="PANTHER" id="PTHR21017:SF17">
    <property type="entry name" value="PROTEIN NIPSNAP"/>
    <property type="match status" value="1"/>
</dbReference>
<comment type="similarity">
    <text evidence="1">Belongs to the NipSnap family.</text>
</comment>
<sequence>MIIDHRTYNIVPRMMPEYLKVFEEFAMPVQRRHLGEPILFTVTEVGQQDQVVHLWAYKDYEDLEKRRAARNADPDWKIYMEKSRGLVLSQETKLIKPTGFSPIK</sequence>
<protein>
    <submittedName>
        <fullName evidence="3">NIPSNAP family protein</fullName>
    </submittedName>
</protein>
<accession>A0A2W5FIV8</accession>
<dbReference type="PANTHER" id="PTHR21017">
    <property type="entry name" value="NIPSNAP-RELATED"/>
    <property type="match status" value="1"/>
</dbReference>
<evidence type="ECO:0000313" key="3">
    <source>
        <dbReference type="EMBL" id="PZP55198.1"/>
    </source>
</evidence>
<dbReference type="InterPro" id="IPR051557">
    <property type="entry name" value="NipSnap_domain"/>
</dbReference>
<dbReference type="SUPFAM" id="SSF54909">
    <property type="entry name" value="Dimeric alpha+beta barrel"/>
    <property type="match status" value="1"/>
</dbReference>
<dbReference type="InterPro" id="IPR012577">
    <property type="entry name" value="NIPSNAP"/>
</dbReference>